<dbReference type="PROSITE" id="PS51154">
    <property type="entry name" value="MACRO"/>
    <property type="match status" value="1"/>
</dbReference>
<dbReference type="CDD" id="cd02908">
    <property type="entry name" value="Macro_OAADPr_deacetylase"/>
    <property type="match status" value="1"/>
</dbReference>
<proteinExistence type="predicted"/>
<name>B8HYS5_CYAP4</name>
<protein>
    <submittedName>
        <fullName evidence="2">Appr-1-p processing domain protein</fullName>
    </submittedName>
</protein>
<dbReference type="AlphaFoldDB" id="B8HYS5"/>
<geneLocation type="plasmid" evidence="2">
    <name>pP742501</name>
</geneLocation>
<evidence type="ECO:0000313" key="2">
    <source>
        <dbReference type="EMBL" id="ACL47573.1"/>
    </source>
</evidence>
<sequence>MGMNEMQHHRDPRFQVIQGDITTLEVEAIVNAANNELKPGGGVCGAIFRAAGYKQLQQACEQIGYCPTGEALITPGFNLPAQWIVHTVGPVYGVTWASEELLARCYRNCLQFAGEESLSSIAFPLISTGIYGFPLEPAAEIAIREILTGLSCYSEIKQVYLVCYTPESYAAVLQIYDRICQKGRVDP</sequence>
<dbReference type="PANTHER" id="PTHR11106">
    <property type="entry name" value="GANGLIOSIDE INDUCED DIFFERENTIATION ASSOCIATED PROTEIN 2-RELATED"/>
    <property type="match status" value="1"/>
</dbReference>
<feature type="domain" description="Macro" evidence="1">
    <location>
        <begin position="1"/>
        <end position="180"/>
    </location>
</feature>
<dbReference type="SMART" id="SM00506">
    <property type="entry name" value="A1pp"/>
    <property type="match status" value="1"/>
</dbReference>
<dbReference type="InterPro" id="IPR043472">
    <property type="entry name" value="Macro_dom-like"/>
</dbReference>
<dbReference type="Gene3D" id="3.40.220.10">
    <property type="entry name" value="Leucine Aminopeptidase, subunit E, domain 1"/>
    <property type="match status" value="1"/>
</dbReference>
<evidence type="ECO:0000259" key="1">
    <source>
        <dbReference type="PROSITE" id="PS51154"/>
    </source>
</evidence>
<dbReference type="SUPFAM" id="SSF52949">
    <property type="entry name" value="Macro domain-like"/>
    <property type="match status" value="1"/>
</dbReference>
<gene>
    <name evidence="2" type="ordered locus">Cyan7425_5311</name>
</gene>
<dbReference type="EMBL" id="CP001345">
    <property type="protein sequence ID" value="ACL47573.1"/>
    <property type="molecule type" value="Genomic_DNA"/>
</dbReference>
<organism evidence="2">
    <name type="scientific">Cyanothece sp. (strain PCC 7425 / ATCC 29141)</name>
    <dbReference type="NCBI Taxonomy" id="395961"/>
    <lineage>
        <taxon>Bacteria</taxon>
        <taxon>Bacillati</taxon>
        <taxon>Cyanobacteriota</taxon>
        <taxon>Cyanophyceae</taxon>
        <taxon>Gomontiellales</taxon>
        <taxon>Cyanothecaceae</taxon>
        <taxon>Cyanothece</taxon>
    </lineage>
</organism>
<dbReference type="PANTHER" id="PTHR11106:SF27">
    <property type="entry name" value="MACRO DOMAIN-CONTAINING PROTEIN"/>
    <property type="match status" value="1"/>
</dbReference>
<accession>B8HYS5</accession>
<dbReference type="HOGENOM" id="CLU_046550_5_1_3"/>
<dbReference type="Pfam" id="PF01661">
    <property type="entry name" value="Macro"/>
    <property type="match status" value="1"/>
</dbReference>
<dbReference type="KEGG" id="cyn:Cyan7425_5311"/>
<reference evidence="2" key="1">
    <citation type="submission" date="2009-01" db="EMBL/GenBank/DDBJ databases">
        <title>Complete sequence of plasmid1 Cyanothece sp. PCC 7425.</title>
        <authorList>
            <consortium name="US DOE Joint Genome Institute"/>
            <person name="Lucas S."/>
            <person name="Copeland A."/>
            <person name="Lapidus A."/>
            <person name="Glavina del Rio T."/>
            <person name="Dalin E."/>
            <person name="Tice H."/>
            <person name="Bruce D."/>
            <person name="Goodwin L."/>
            <person name="Pitluck S."/>
            <person name="Sims D."/>
            <person name="Meineke L."/>
            <person name="Brettin T."/>
            <person name="Detter J.C."/>
            <person name="Han C."/>
            <person name="Larimer F."/>
            <person name="Land M."/>
            <person name="Hauser L."/>
            <person name="Kyrpides N."/>
            <person name="Ovchinnikova G."/>
            <person name="Liberton M."/>
            <person name="Stoeckel J."/>
            <person name="Banerjee A."/>
            <person name="Singh A."/>
            <person name="Page L."/>
            <person name="Sato H."/>
            <person name="Zhao L."/>
            <person name="Sherman L."/>
            <person name="Pakrasi H."/>
            <person name="Richardson P."/>
        </authorList>
    </citation>
    <scope>NUCLEOTIDE SEQUENCE</scope>
    <source>
        <strain evidence="2">PCC 7425</strain>
        <plasmid evidence="2">pP742501</plasmid>
    </source>
</reference>
<dbReference type="InterPro" id="IPR002589">
    <property type="entry name" value="Macro_dom"/>
</dbReference>
<keyword evidence="2" id="KW-0614">Plasmid</keyword>